<evidence type="ECO:0000256" key="11">
    <source>
        <dbReference type="ARBA" id="ARBA00040821"/>
    </source>
</evidence>
<reference evidence="15" key="2">
    <citation type="journal article" date="2021" name="World Allergy Organ. J.">
        <title>Chromosome-level assembly of Dermatophagoides farinae genome and transcriptome reveals two novel allergens Der f 37 and Der f 39.</title>
        <authorList>
            <person name="Chen J."/>
            <person name="Cai Z."/>
            <person name="Fan D."/>
            <person name="Hu J."/>
            <person name="Hou Y."/>
            <person name="He Y."/>
            <person name="Zhang Z."/>
            <person name="Zhao Z."/>
            <person name="Gao P."/>
            <person name="Hu W."/>
            <person name="Sun J."/>
            <person name="Li J."/>
            <person name="Ji K."/>
        </authorList>
    </citation>
    <scope>NUCLEOTIDE SEQUENCE</scope>
    <source>
        <strain evidence="15">JKM2019</strain>
    </source>
</reference>
<keyword evidence="7 14" id="KW-0472">Membrane</keyword>
<evidence type="ECO:0000256" key="1">
    <source>
        <dbReference type="ARBA" id="ARBA00004189"/>
    </source>
</evidence>
<comment type="subcellular location">
    <subcellularLocation>
        <location evidence="2">Cell membrane</location>
        <topology evidence="2">Multi-pass membrane protein</topology>
    </subcellularLocation>
    <subcellularLocation>
        <location evidence="1">Membrane</location>
        <location evidence="1">Caveola</location>
        <topology evidence="1">Multi-pass membrane protein</topology>
    </subcellularLocation>
</comment>
<feature type="compositionally biased region" description="Low complexity" evidence="13">
    <location>
        <begin position="9"/>
        <end position="21"/>
    </location>
</feature>
<feature type="transmembrane region" description="Helical" evidence="14">
    <location>
        <begin position="512"/>
        <end position="530"/>
    </location>
</feature>
<protein>
    <recommendedName>
        <fullName evidence="11">Scavenger receptor class B member 1</fullName>
    </recommendedName>
    <alternativeName>
        <fullName evidence="12">SR-BI</fullName>
    </alternativeName>
</protein>
<feature type="compositionally biased region" description="Low complexity" evidence="13">
    <location>
        <begin position="587"/>
        <end position="596"/>
    </location>
</feature>
<accession>A0A9D4NWF2</accession>
<comment type="caution">
    <text evidence="15">The sequence shown here is derived from an EMBL/GenBank/DDBJ whole genome shotgun (WGS) entry which is preliminary data.</text>
</comment>
<feature type="region of interest" description="Disordered" evidence="13">
    <location>
        <begin position="1"/>
        <end position="68"/>
    </location>
</feature>
<evidence type="ECO:0000256" key="6">
    <source>
        <dbReference type="ARBA" id="ARBA00022989"/>
    </source>
</evidence>
<dbReference type="Pfam" id="PF01130">
    <property type="entry name" value="CD36"/>
    <property type="match status" value="1"/>
</dbReference>
<evidence type="ECO:0000256" key="8">
    <source>
        <dbReference type="ARBA" id="ARBA00023157"/>
    </source>
</evidence>
<evidence type="ECO:0000256" key="14">
    <source>
        <dbReference type="SAM" id="Phobius"/>
    </source>
</evidence>
<dbReference type="GO" id="GO:0005737">
    <property type="term" value="C:cytoplasm"/>
    <property type="evidence" value="ECO:0007669"/>
    <property type="project" value="TreeGrafter"/>
</dbReference>
<dbReference type="GO" id="GO:0005044">
    <property type="term" value="F:scavenger receptor activity"/>
    <property type="evidence" value="ECO:0007669"/>
    <property type="project" value="TreeGrafter"/>
</dbReference>
<dbReference type="AlphaFoldDB" id="A0A9D4NWF2"/>
<evidence type="ECO:0000256" key="9">
    <source>
        <dbReference type="ARBA" id="ARBA00023170"/>
    </source>
</evidence>
<feature type="transmembrane region" description="Helical" evidence="14">
    <location>
        <begin position="82"/>
        <end position="103"/>
    </location>
</feature>
<dbReference type="EMBL" id="SDOV01000007">
    <property type="protein sequence ID" value="KAH7639959.1"/>
    <property type="molecule type" value="Genomic_DNA"/>
</dbReference>
<keyword evidence="6 14" id="KW-1133">Transmembrane helix</keyword>
<feature type="compositionally biased region" description="Pro residues" evidence="13">
    <location>
        <begin position="22"/>
        <end position="44"/>
    </location>
</feature>
<evidence type="ECO:0000256" key="2">
    <source>
        <dbReference type="ARBA" id="ARBA00004651"/>
    </source>
</evidence>
<evidence type="ECO:0000256" key="7">
    <source>
        <dbReference type="ARBA" id="ARBA00023136"/>
    </source>
</evidence>
<dbReference type="PANTHER" id="PTHR11923:SF110">
    <property type="entry name" value="SCAVENGER RECEPTOR CLASS B MEMBER 1"/>
    <property type="match status" value="1"/>
</dbReference>
<feature type="region of interest" description="Disordered" evidence="13">
    <location>
        <begin position="587"/>
        <end position="606"/>
    </location>
</feature>
<dbReference type="GO" id="GO:0005901">
    <property type="term" value="C:caveola"/>
    <property type="evidence" value="ECO:0007669"/>
    <property type="project" value="UniProtKB-SubCell"/>
</dbReference>
<reference evidence="15" key="1">
    <citation type="submission" date="2020-06" db="EMBL/GenBank/DDBJ databases">
        <authorList>
            <person name="Ji K."/>
            <person name="Li J."/>
        </authorList>
    </citation>
    <scope>NUCLEOTIDE SEQUENCE</scope>
    <source>
        <strain evidence="15">JKM2019</strain>
        <tissue evidence="15">Whole body</tissue>
    </source>
</reference>
<evidence type="ECO:0000256" key="5">
    <source>
        <dbReference type="ARBA" id="ARBA00022692"/>
    </source>
</evidence>
<dbReference type="PANTHER" id="PTHR11923">
    <property type="entry name" value="SCAVENGER RECEPTOR CLASS B TYPE-1 SR-B1"/>
    <property type="match status" value="1"/>
</dbReference>
<evidence type="ECO:0000313" key="15">
    <source>
        <dbReference type="EMBL" id="KAH7639959.1"/>
    </source>
</evidence>
<sequence>MAQSTQQTPSPLLLQKQSMLPSQPPPPPFPSQPPPPLPSLPPPSYKKTFDNKKNVKKSKKLEAKDSAAKPRRNVRKSYIQRGLFAIIVMVINWFFFDTILNFILESQFQLNPGTLLIYIGFIDVPIPVRAEIYFFEIRNGPQFLEGTPANLHEIGPFVFEISRKRQILSWTNTTVIFREKFTSKFDQESSPHSIERRMTTINAPIMASLSWTSYWVEKLKIKFIYPILQHIVHLVLKTFDSIAVSLRLFHIPFPDYTILWKSFGNFEIENNSFGIMDLLSGHWFGPLEHYRFNRPGYHKMNEVRSIVGETRYENYAPPCNKIKGLDIMHFGLYDQGESFEIYFQHFCRRIKFQRKGFHRNKGLRVVRYELWRFLFNMRVAENQCYCFGDSKLSECDGFTNIGGCFGGLSLAFSFPHFVGSPHLNHDVYGLRPQWSKHGSYMDIEPTLGIPVEAKLSIQYNFIVRNLPKIGPLSKIHECIMPYAMVTVKAKLDGLLFILFAISIFSMNYGKMMITLVTISISTLYFYLAFYRRHPSTSSSSLSMKLTKEPVKNKKINQPINEYRNHTLPKHRHQQIQPIYSTMMTIPLSSSTSSPIKTRSELPPPQQ</sequence>
<comment type="similarity">
    <text evidence="3">Belongs to the CD36 family.</text>
</comment>
<evidence type="ECO:0000256" key="10">
    <source>
        <dbReference type="ARBA" id="ARBA00023180"/>
    </source>
</evidence>
<keyword evidence="9" id="KW-0675">Receptor</keyword>
<evidence type="ECO:0000256" key="3">
    <source>
        <dbReference type="ARBA" id="ARBA00010532"/>
    </source>
</evidence>
<evidence type="ECO:0000256" key="13">
    <source>
        <dbReference type="SAM" id="MobiDB-lite"/>
    </source>
</evidence>
<name>A0A9D4NWF2_DERFA</name>
<keyword evidence="10" id="KW-0325">Glycoprotein</keyword>
<dbReference type="InterPro" id="IPR002159">
    <property type="entry name" value="CD36_fam"/>
</dbReference>
<evidence type="ECO:0000256" key="12">
    <source>
        <dbReference type="ARBA" id="ARBA00042244"/>
    </source>
</evidence>
<organism evidence="15">
    <name type="scientific">Dermatophagoides farinae</name>
    <name type="common">American house dust mite</name>
    <dbReference type="NCBI Taxonomy" id="6954"/>
    <lineage>
        <taxon>Eukaryota</taxon>
        <taxon>Metazoa</taxon>
        <taxon>Ecdysozoa</taxon>
        <taxon>Arthropoda</taxon>
        <taxon>Chelicerata</taxon>
        <taxon>Arachnida</taxon>
        <taxon>Acari</taxon>
        <taxon>Acariformes</taxon>
        <taxon>Sarcoptiformes</taxon>
        <taxon>Astigmata</taxon>
        <taxon>Psoroptidia</taxon>
        <taxon>Analgoidea</taxon>
        <taxon>Pyroglyphidae</taxon>
        <taxon>Dermatophagoidinae</taxon>
        <taxon>Dermatophagoides</taxon>
    </lineage>
</organism>
<proteinExistence type="inferred from homology"/>
<evidence type="ECO:0000256" key="4">
    <source>
        <dbReference type="ARBA" id="ARBA00022475"/>
    </source>
</evidence>
<dbReference type="Proteomes" id="UP000828236">
    <property type="component" value="Unassembled WGS sequence"/>
</dbReference>
<keyword evidence="5 14" id="KW-0812">Transmembrane</keyword>
<dbReference type="PRINTS" id="PR01609">
    <property type="entry name" value="CD36FAMILY"/>
</dbReference>
<keyword evidence="8" id="KW-1015">Disulfide bond</keyword>
<keyword evidence="4" id="KW-1003">Cell membrane</keyword>
<gene>
    <name evidence="15" type="ORF">HUG17_3992</name>
</gene>